<name>A0A847UC22_9EURY</name>
<feature type="compositionally biased region" description="Basic and acidic residues" evidence="1">
    <location>
        <begin position="29"/>
        <end position="51"/>
    </location>
</feature>
<dbReference type="AlphaFoldDB" id="A0A847UC22"/>
<comment type="caution">
    <text evidence="2">The sequence shown here is derived from an EMBL/GenBank/DDBJ whole genome shotgun (WGS) entry which is preliminary data.</text>
</comment>
<evidence type="ECO:0000313" key="3">
    <source>
        <dbReference type="Proteomes" id="UP000608662"/>
    </source>
</evidence>
<proteinExistence type="predicted"/>
<evidence type="ECO:0000256" key="1">
    <source>
        <dbReference type="SAM" id="MobiDB-lite"/>
    </source>
</evidence>
<sequence length="81" mass="9271">MVGVSQRATVDAQVDTDRGVRNRSQYADTLHRQDPDSDEPRPACPEADYREDADFTDVPIAAYRPHYKLCGNPECFGRDWR</sequence>
<gene>
    <name evidence="2" type="ORF">GOC74_02595</name>
</gene>
<feature type="region of interest" description="Disordered" evidence="1">
    <location>
        <begin position="1"/>
        <end position="51"/>
    </location>
</feature>
<accession>A0A847UC22</accession>
<organism evidence="2 3">
    <name type="scientific">Halomicrobium mukohataei</name>
    <dbReference type="NCBI Taxonomy" id="57705"/>
    <lineage>
        <taxon>Archaea</taxon>
        <taxon>Methanobacteriati</taxon>
        <taxon>Methanobacteriota</taxon>
        <taxon>Stenosarchaea group</taxon>
        <taxon>Halobacteria</taxon>
        <taxon>Halobacteriales</taxon>
        <taxon>Haloarculaceae</taxon>
        <taxon>Halomicrobium</taxon>
    </lineage>
</organism>
<reference evidence="2" key="1">
    <citation type="submission" date="2019-12" db="EMBL/GenBank/DDBJ databases">
        <title>Whole-genome sequence of Halomicrobium mukohataei pws1.</title>
        <authorList>
            <person name="Verma D.K."/>
            <person name="Gopal K."/>
            <person name="Prasad E.S."/>
        </authorList>
    </citation>
    <scope>NUCLEOTIDE SEQUENCE</scope>
    <source>
        <strain evidence="2">Pws1</strain>
    </source>
</reference>
<dbReference type="EMBL" id="WOYG01000001">
    <property type="protein sequence ID" value="NLV08824.1"/>
    <property type="molecule type" value="Genomic_DNA"/>
</dbReference>
<evidence type="ECO:0000313" key="2">
    <source>
        <dbReference type="EMBL" id="NLV08824.1"/>
    </source>
</evidence>
<dbReference type="Proteomes" id="UP000608662">
    <property type="component" value="Unassembled WGS sequence"/>
</dbReference>
<protein>
    <submittedName>
        <fullName evidence="2">Uncharacterized protein</fullName>
    </submittedName>
</protein>